<protein>
    <submittedName>
        <fullName evidence="1">Uncharacterized protein</fullName>
    </submittedName>
</protein>
<comment type="caution">
    <text evidence="1">The sequence shown here is derived from an EMBL/GenBank/DDBJ whole genome shotgun (WGS) entry which is preliminary data.</text>
</comment>
<dbReference type="EMBL" id="CAJNOR010015533">
    <property type="protein sequence ID" value="CAF1682531.1"/>
    <property type="molecule type" value="Genomic_DNA"/>
</dbReference>
<keyword evidence="2" id="KW-1185">Reference proteome</keyword>
<evidence type="ECO:0000313" key="2">
    <source>
        <dbReference type="Proteomes" id="UP000663828"/>
    </source>
</evidence>
<dbReference type="Proteomes" id="UP000663828">
    <property type="component" value="Unassembled WGS sequence"/>
</dbReference>
<gene>
    <name evidence="1" type="ORF">XAT740_LOCUS60940</name>
</gene>
<feature type="non-terminal residue" evidence="1">
    <location>
        <position position="1"/>
    </location>
</feature>
<organism evidence="1 2">
    <name type="scientific">Adineta ricciae</name>
    <name type="common">Rotifer</name>
    <dbReference type="NCBI Taxonomy" id="249248"/>
    <lineage>
        <taxon>Eukaryota</taxon>
        <taxon>Metazoa</taxon>
        <taxon>Spiralia</taxon>
        <taxon>Gnathifera</taxon>
        <taxon>Rotifera</taxon>
        <taxon>Eurotatoria</taxon>
        <taxon>Bdelloidea</taxon>
        <taxon>Adinetida</taxon>
        <taxon>Adinetidae</taxon>
        <taxon>Adineta</taxon>
    </lineage>
</organism>
<name>A0A816H322_ADIRI</name>
<evidence type="ECO:0000313" key="1">
    <source>
        <dbReference type="EMBL" id="CAF1682531.1"/>
    </source>
</evidence>
<dbReference type="AlphaFoldDB" id="A0A816H322"/>
<reference evidence="1" key="1">
    <citation type="submission" date="2021-02" db="EMBL/GenBank/DDBJ databases">
        <authorList>
            <person name="Nowell W R."/>
        </authorList>
    </citation>
    <scope>NUCLEOTIDE SEQUENCE</scope>
</reference>
<sequence length="260" mass="30443">MKISFWGPLQNQQFSQGYSESASTSVTSDDTFDNTLSTTISNPYDIRTLNENNMTHKIILPVFPPDGLRSSTTDTSSKSVHLLLTNVWLEQFSDEQFEQAYKTCMKHSYMWNFYQKLYVDTKKRFRVDISLIDYNLQRLHECLTTVTTQRNLYQKCLTWDEMILALEFYLQIDVDTLCLKTFSFNNVQPRVYDHQREGLFSLALPEARFAIRPCNSRYCHSPCQRRYTADEPEPYQVVPFSISHIHQFVNGYEAILNCPA</sequence>
<proteinExistence type="predicted"/>
<accession>A0A816H322</accession>